<protein>
    <submittedName>
        <fullName evidence="7">Carbohydrate ABC transporter substrate-binding protein</fullName>
    </submittedName>
</protein>
<evidence type="ECO:0000256" key="4">
    <source>
        <dbReference type="ARBA" id="ARBA00023139"/>
    </source>
</evidence>
<evidence type="ECO:0000256" key="6">
    <source>
        <dbReference type="SAM" id="SignalP"/>
    </source>
</evidence>
<evidence type="ECO:0000313" key="8">
    <source>
        <dbReference type="Proteomes" id="UP000253498"/>
    </source>
</evidence>
<keyword evidence="3" id="KW-0472">Membrane</keyword>
<feature type="signal peptide" evidence="6">
    <location>
        <begin position="1"/>
        <end position="21"/>
    </location>
</feature>
<evidence type="ECO:0000313" key="7">
    <source>
        <dbReference type="EMBL" id="RBT69337.1"/>
    </source>
</evidence>
<name>A0AB37INU8_ENTHR</name>
<dbReference type="Pfam" id="PF01547">
    <property type="entry name" value="SBP_bac_1"/>
    <property type="match status" value="1"/>
</dbReference>
<dbReference type="Gene3D" id="3.40.190.10">
    <property type="entry name" value="Periplasmic binding protein-like II"/>
    <property type="match status" value="1"/>
</dbReference>
<gene>
    <name evidence="7" type="ORF">EB03_01007</name>
</gene>
<dbReference type="PANTHER" id="PTHR43649">
    <property type="entry name" value="ARABINOSE-BINDING PROTEIN-RELATED"/>
    <property type="match status" value="1"/>
</dbReference>
<evidence type="ECO:0000256" key="2">
    <source>
        <dbReference type="ARBA" id="ARBA00022729"/>
    </source>
</evidence>
<keyword evidence="1" id="KW-1003">Cell membrane</keyword>
<comment type="caution">
    <text evidence="7">The sequence shown here is derived from an EMBL/GenBank/DDBJ whole genome shotgun (WGS) entry which is preliminary data.</text>
</comment>
<evidence type="ECO:0000256" key="1">
    <source>
        <dbReference type="ARBA" id="ARBA00022475"/>
    </source>
</evidence>
<organism evidence="7 8">
    <name type="scientific">Enterococcus hirae</name>
    <dbReference type="NCBI Taxonomy" id="1354"/>
    <lineage>
        <taxon>Bacteria</taxon>
        <taxon>Bacillati</taxon>
        <taxon>Bacillota</taxon>
        <taxon>Bacilli</taxon>
        <taxon>Lactobacillales</taxon>
        <taxon>Enterococcaceae</taxon>
        <taxon>Enterococcus</taxon>
    </lineage>
</organism>
<keyword evidence="5" id="KW-0449">Lipoprotein</keyword>
<dbReference type="SUPFAM" id="SSF53850">
    <property type="entry name" value="Periplasmic binding protein-like II"/>
    <property type="match status" value="1"/>
</dbReference>
<dbReference type="PANTHER" id="PTHR43649:SF33">
    <property type="entry name" value="POLYGALACTURONAN_RHAMNOGALACTURONAN-BINDING PROTEIN YTCQ"/>
    <property type="match status" value="1"/>
</dbReference>
<dbReference type="AlphaFoldDB" id="A0AB37INU8"/>
<dbReference type="RefSeq" id="WP_113792734.1">
    <property type="nucleotide sequence ID" value="NZ_JAAAJO010000001.1"/>
</dbReference>
<dbReference type="EMBL" id="LESJ01000004">
    <property type="protein sequence ID" value="RBT69337.1"/>
    <property type="molecule type" value="Genomic_DNA"/>
</dbReference>
<feature type="chain" id="PRO_5044294287" evidence="6">
    <location>
        <begin position="22"/>
        <end position="449"/>
    </location>
</feature>
<proteinExistence type="predicted"/>
<reference evidence="7 8" key="1">
    <citation type="submission" date="2015-06" db="EMBL/GenBank/DDBJ databases">
        <title>The Genome Sequence of Enterococcus hirae 88EA1.</title>
        <authorList>
            <consortium name="The Broad Institute Genomics Platform"/>
            <consortium name="The Broad Institute Genome Sequencing Center for Infectious Disease"/>
            <person name="Earl A.M."/>
            <person name="Van Tyne D."/>
            <person name="Lebreton F."/>
            <person name="Saavedra J.T."/>
            <person name="Gilmore M.S."/>
            <person name="Manson McGuire A."/>
            <person name="Clock S."/>
            <person name="Crupain M."/>
            <person name="Rangan U."/>
            <person name="Young S."/>
            <person name="Abouelleil A."/>
            <person name="Cao P."/>
            <person name="Chapman S.B."/>
            <person name="Griggs A."/>
            <person name="Priest M."/>
            <person name="Shea T."/>
            <person name="Wortman J."/>
            <person name="Nusbaum C."/>
            <person name="Birren B."/>
        </authorList>
    </citation>
    <scope>NUCLEOTIDE SEQUENCE [LARGE SCALE GENOMIC DNA]</scope>
    <source>
        <strain evidence="7 8">88EA1</strain>
    </source>
</reference>
<keyword evidence="4" id="KW-0564">Palmitate</keyword>
<evidence type="ECO:0000256" key="3">
    <source>
        <dbReference type="ARBA" id="ARBA00023136"/>
    </source>
</evidence>
<keyword evidence="2 6" id="KW-0732">Signal</keyword>
<dbReference type="PROSITE" id="PS51257">
    <property type="entry name" value="PROKAR_LIPOPROTEIN"/>
    <property type="match status" value="1"/>
</dbReference>
<dbReference type="InterPro" id="IPR050490">
    <property type="entry name" value="Bact_solute-bd_prot1"/>
</dbReference>
<dbReference type="InterPro" id="IPR022387">
    <property type="entry name" value="Bind_CPR0540"/>
</dbReference>
<dbReference type="InterPro" id="IPR006059">
    <property type="entry name" value="SBP"/>
</dbReference>
<sequence length="449" mass="49704">MKKGMVTSLIFLSTLTLGLTACGKSNKSNVDGEEVNGKTNQELTIAALEGGYGREMYSEVISAFEKANPGVKVNLTISKSLEDEITPNMKAGKFPDLVVLGQGRSAGLTESLIKDNALEDVTDVLEMTVPTEDVKVKDKLIDGIVGNLNTNPYGDDQTYLMPMYYAPTGLVYDQNLLSQNNWEVPTTFEGLFKLGDEAKKKDINLFTYPTAGYMDSYFFSILAGVGGTDFYSDVMTYKKDIWKTEKATEVLKYTEKLLTQYTDKATVGHANEQDFTKNQQSILDDKNMFMPNGTWIVGEMADAPRADGFTWGLMPLPSVEEGGKRYLTTSVESVWVPKEGKNTDLAKQFMAYLYSDEAAKIFLESNAIQPIKGIEEKIEGETKAFYEIYQQEDVEALVGGFASTKPVEGVNIKEILFDSANSIISGDKTLKQWQSELNEASEKLRAAKD</sequence>
<dbReference type="Proteomes" id="UP000253498">
    <property type="component" value="Unassembled WGS sequence"/>
</dbReference>
<evidence type="ECO:0000256" key="5">
    <source>
        <dbReference type="ARBA" id="ARBA00023288"/>
    </source>
</evidence>
<dbReference type="NCBIfam" id="TIGR03850">
    <property type="entry name" value="bind_CPR_0540"/>
    <property type="match status" value="1"/>
</dbReference>
<accession>A0AB37INU8</accession>